<gene>
    <name evidence="3" type="ORF">SAMN02745152_01015</name>
</gene>
<dbReference type="Gene3D" id="3.30.70.1230">
    <property type="entry name" value="Nucleotide cyclase"/>
    <property type="match status" value="1"/>
</dbReference>
<dbReference type="Pfam" id="PF00211">
    <property type="entry name" value="Guanylate_cyc"/>
    <property type="match status" value="1"/>
</dbReference>
<dbReference type="SMART" id="SM00044">
    <property type="entry name" value="CYCc"/>
    <property type="match status" value="1"/>
</dbReference>
<dbReference type="AlphaFoldDB" id="A0A1T4MU30"/>
<evidence type="ECO:0000313" key="4">
    <source>
        <dbReference type="Proteomes" id="UP000190395"/>
    </source>
</evidence>
<dbReference type="PANTHER" id="PTHR43081">
    <property type="entry name" value="ADENYLATE CYCLASE, TERMINAL-DIFFERENTIATION SPECIFIC-RELATED"/>
    <property type="match status" value="1"/>
</dbReference>
<dbReference type="InterPro" id="IPR001054">
    <property type="entry name" value="A/G_cyclase"/>
</dbReference>
<dbReference type="GO" id="GO:0004016">
    <property type="term" value="F:adenylate cyclase activity"/>
    <property type="evidence" value="ECO:0007669"/>
    <property type="project" value="UniProtKB-ARBA"/>
</dbReference>
<reference evidence="3 4" key="1">
    <citation type="submission" date="2017-02" db="EMBL/GenBank/DDBJ databases">
        <authorList>
            <person name="Peterson S.W."/>
        </authorList>
    </citation>
    <scope>NUCLEOTIDE SEQUENCE [LARGE SCALE GENOMIC DNA]</scope>
    <source>
        <strain evidence="3 4">ATCC BAA-909</strain>
    </source>
</reference>
<dbReference type="RefSeq" id="WP_159443495.1">
    <property type="nucleotide sequence ID" value="NZ_FUXC01000004.1"/>
</dbReference>
<dbReference type="SUPFAM" id="SSF55073">
    <property type="entry name" value="Nucleotide cyclase"/>
    <property type="match status" value="1"/>
</dbReference>
<sequence>MRNKFSTNLLKKSADKIAVFLVILLCAGAGFLGFFQKFDYRLYDFMLSLKKEPKSRQEILFVEIDNKSLEDFGPWPWSRDILANALLRMKELGAKTAVFDIEYLSPSRLGINPQASVEIGNAIDSQKKDVSDFISQVAEAAVSGMYEKNDLINLVSDTIKDSVNPEFDSLKESVLKSSFQDNDELFAKAIQFFGDTWLTVNLLDLDLKYSPEYLEYARKKCLYFNVQDKNQRILKGNQYYLIDQGGDNKLGFSPAIEQFMKSAKGAGFTNVVLDSDGTRRRVELLSRQNEGYAGQLAFAPILKKLDPKEIIREPFSLKLIDAKNPDNEAERINITIPLDIHGRMLVNWLNKEFVESFRHESVVFFHQLDEAESSIVSLLEVFDGFDLWDAQGKPLAYKEEVSGLLNDYNSIKQYKSFLLQKCRGFAEDGSAIDGGILPEEYTDYFAARQNFFERVRNFIDGFYFEEINSRLDEMKNELDEQNYIETKDNIKSFYEALKHEDELYLGTFNQKKKAYEGSFCIVGNTASSTTDLGTTPFNRAYPNVGTHANVYNTIMNQNFVREIHWLLGFAIASLLAFLSVIYTGGKKVWVQNMFGIFTVIVSVGLPFGLMRFFGLYVPVVAPVVVTGFSYLLVVVLHFVMAEKDKVVLRNAFSTYLAPAVVEEIVKDPSKLKLGGDEKRITALFSDIKSFSAFSELVTPTKLVSILNEYLGSMSDRILAEQGTIDKYIGDSIVSFFGAPIDLKNPAWSACVSAIRMKQEELLFNTRALADGTIPMALETRIGINSGEMVVGNMGTSAKMNYTIMGDAVNLASRLEGVNKAYKSWILCSDATWNEANSGENFDKILARKLDRVRVVGRAEPVQLWNILGFREELPENVLEAAEIFKSAMELYLKKDFVKAGKLFIKANKLVPEDETPLVYAQRCKEYLENGLSENWDGIVNMTSK</sequence>
<dbReference type="GeneID" id="303367268"/>
<dbReference type="GO" id="GO:0006171">
    <property type="term" value="P:cAMP biosynthetic process"/>
    <property type="evidence" value="ECO:0007669"/>
    <property type="project" value="TreeGrafter"/>
</dbReference>
<dbReference type="EMBL" id="FUXC01000004">
    <property type="protein sequence ID" value="SJZ70569.1"/>
    <property type="molecule type" value="Genomic_DNA"/>
</dbReference>
<evidence type="ECO:0000313" key="3">
    <source>
        <dbReference type="EMBL" id="SJZ70569.1"/>
    </source>
</evidence>
<evidence type="ECO:0000259" key="2">
    <source>
        <dbReference type="PROSITE" id="PS50125"/>
    </source>
</evidence>
<dbReference type="OrthoDB" id="9806704at2"/>
<dbReference type="PROSITE" id="PS50125">
    <property type="entry name" value="GUANYLATE_CYCLASE_2"/>
    <property type="match status" value="1"/>
</dbReference>
<dbReference type="InterPro" id="IPR029787">
    <property type="entry name" value="Nucleotide_cyclase"/>
</dbReference>
<feature type="domain" description="Guanylate cyclase" evidence="2">
    <location>
        <begin position="681"/>
        <end position="815"/>
    </location>
</feature>
<feature type="transmembrane region" description="Helical" evidence="1">
    <location>
        <begin position="619"/>
        <end position="639"/>
    </location>
</feature>
<dbReference type="Proteomes" id="UP000190395">
    <property type="component" value="Unassembled WGS sequence"/>
</dbReference>
<keyword evidence="1" id="KW-0812">Transmembrane</keyword>
<feature type="transmembrane region" description="Helical" evidence="1">
    <location>
        <begin position="594"/>
        <end position="613"/>
    </location>
</feature>
<evidence type="ECO:0000256" key="1">
    <source>
        <dbReference type="SAM" id="Phobius"/>
    </source>
</evidence>
<dbReference type="PANTHER" id="PTHR43081:SF1">
    <property type="entry name" value="ADENYLATE CYCLASE, TERMINAL-DIFFERENTIATION SPECIFIC"/>
    <property type="match status" value="1"/>
</dbReference>
<proteinExistence type="predicted"/>
<dbReference type="InterPro" id="IPR050697">
    <property type="entry name" value="Adenylyl/Guanylyl_Cyclase_3/4"/>
</dbReference>
<organism evidence="3 4">
    <name type="scientific">Treponema berlinense</name>
    <dbReference type="NCBI Taxonomy" id="225004"/>
    <lineage>
        <taxon>Bacteria</taxon>
        <taxon>Pseudomonadati</taxon>
        <taxon>Spirochaetota</taxon>
        <taxon>Spirochaetia</taxon>
        <taxon>Spirochaetales</taxon>
        <taxon>Treponemataceae</taxon>
        <taxon>Treponema</taxon>
    </lineage>
</organism>
<feature type="transmembrane region" description="Helical" evidence="1">
    <location>
        <begin position="563"/>
        <end position="582"/>
    </location>
</feature>
<keyword evidence="1" id="KW-0472">Membrane</keyword>
<keyword evidence="1" id="KW-1133">Transmembrane helix</keyword>
<dbReference type="Pfam" id="PF05226">
    <property type="entry name" value="CHASE2"/>
    <property type="match status" value="2"/>
</dbReference>
<dbReference type="GO" id="GO:0035556">
    <property type="term" value="P:intracellular signal transduction"/>
    <property type="evidence" value="ECO:0007669"/>
    <property type="project" value="InterPro"/>
</dbReference>
<protein>
    <submittedName>
        <fullName evidence="3">Adenylate cyclase, class 3</fullName>
    </submittedName>
</protein>
<accession>A0A1T4MU30</accession>
<dbReference type="InterPro" id="IPR007890">
    <property type="entry name" value="CHASE2"/>
</dbReference>
<dbReference type="SMART" id="SM01080">
    <property type="entry name" value="CHASE2"/>
    <property type="match status" value="1"/>
</dbReference>
<dbReference type="CDD" id="cd07302">
    <property type="entry name" value="CHD"/>
    <property type="match status" value="1"/>
</dbReference>
<keyword evidence="4" id="KW-1185">Reference proteome</keyword>
<dbReference type="STRING" id="225004.SAMN02745152_01015"/>
<name>A0A1T4MU30_9SPIR</name>